<comment type="caution">
    <text evidence="1">The sequence shown here is derived from an EMBL/GenBank/DDBJ whole genome shotgun (WGS) entry which is preliminary data.</text>
</comment>
<evidence type="ECO:0008006" key="3">
    <source>
        <dbReference type="Google" id="ProtNLM"/>
    </source>
</evidence>
<keyword evidence="2" id="KW-1185">Reference proteome</keyword>
<dbReference type="InterPro" id="IPR039326">
    <property type="entry name" value="Patronus"/>
</dbReference>
<dbReference type="PANTHER" id="PTHR35125:SF1">
    <property type="entry name" value="PROTEIN PATRONUS 2"/>
    <property type="match status" value="1"/>
</dbReference>
<dbReference type="EMBL" id="JAWXYG010000004">
    <property type="protein sequence ID" value="KAK4275682.1"/>
    <property type="molecule type" value="Genomic_DNA"/>
</dbReference>
<gene>
    <name evidence="1" type="ORF">QN277_018722</name>
</gene>
<proteinExistence type="predicted"/>
<evidence type="ECO:0000313" key="1">
    <source>
        <dbReference type="EMBL" id="KAK4275682.1"/>
    </source>
</evidence>
<protein>
    <recommendedName>
        <fullName evidence="3">Protein PATRONUS 2</fullName>
    </recommendedName>
</protein>
<evidence type="ECO:0000313" key="2">
    <source>
        <dbReference type="Proteomes" id="UP001293593"/>
    </source>
</evidence>
<accession>A0AAE1JR71</accession>
<name>A0AAE1JR71_9FABA</name>
<dbReference type="PANTHER" id="PTHR35125">
    <property type="entry name" value="NEURON NAVIGATOR 1-LIKE-RELATED"/>
    <property type="match status" value="1"/>
</dbReference>
<dbReference type="AlphaFoldDB" id="A0AAE1JR71"/>
<reference evidence="1" key="1">
    <citation type="submission" date="2023-10" db="EMBL/GenBank/DDBJ databases">
        <title>Chromosome-level genome of the transformable northern wattle, Acacia crassicarpa.</title>
        <authorList>
            <person name="Massaro I."/>
            <person name="Sinha N.R."/>
            <person name="Poethig S."/>
            <person name="Leichty A.R."/>
        </authorList>
    </citation>
    <scope>NUCLEOTIDE SEQUENCE</scope>
    <source>
        <strain evidence="1">Acra3RX</strain>
        <tissue evidence="1">Leaf</tissue>
    </source>
</reference>
<sequence length="192" mass="21438">MAKFITPGKLMIKDENLGLQSKPKKAALSGQTKNSKVDGKKVNLVPTGRKALNDITNKNASVFVEASSRKKIAPKEEQEINVKEEMFLHDHNKCIEAQKAAMNTLNLDMVLPQDDSMPILEQTKVPQSPRCYPEPEELPMSKFSYWLDSSIQRSCPPSPPPPPFLWDAAPSSPISWDDEAFEFVLIEEEVGA</sequence>
<organism evidence="1 2">
    <name type="scientific">Acacia crassicarpa</name>
    <name type="common">northern wattle</name>
    <dbReference type="NCBI Taxonomy" id="499986"/>
    <lineage>
        <taxon>Eukaryota</taxon>
        <taxon>Viridiplantae</taxon>
        <taxon>Streptophyta</taxon>
        <taxon>Embryophyta</taxon>
        <taxon>Tracheophyta</taxon>
        <taxon>Spermatophyta</taxon>
        <taxon>Magnoliopsida</taxon>
        <taxon>eudicotyledons</taxon>
        <taxon>Gunneridae</taxon>
        <taxon>Pentapetalae</taxon>
        <taxon>rosids</taxon>
        <taxon>fabids</taxon>
        <taxon>Fabales</taxon>
        <taxon>Fabaceae</taxon>
        <taxon>Caesalpinioideae</taxon>
        <taxon>mimosoid clade</taxon>
        <taxon>Acacieae</taxon>
        <taxon>Acacia</taxon>
    </lineage>
</organism>
<dbReference type="GO" id="GO:0007346">
    <property type="term" value="P:regulation of mitotic cell cycle"/>
    <property type="evidence" value="ECO:0007669"/>
    <property type="project" value="InterPro"/>
</dbReference>
<dbReference type="Proteomes" id="UP001293593">
    <property type="component" value="Unassembled WGS sequence"/>
</dbReference>